<protein>
    <submittedName>
        <fullName evidence="2">Uncharacterized protein</fullName>
    </submittedName>
</protein>
<feature type="transmembrane region" description="Helical" evidence="1">
    <location>
        <begin position="62"/>
        <end position="82"/>
    </location>
</feature>
<keyword evidence="1" id="KW-1133">Transmembrane helix</keyword>
<evidence type="ECO:0000256" key="1">
    <source>
        <dbReference type="SAM" id="Phobius"/>
    </source>
</evidence>
<accession>A0A4Y4DRR1</accession>
<dbReference type="OrthoDB" id="4954137at2"/>
<name>A0A4Y4DRR1_GLUUR</name>
<reference evidence="2 3" key="1">
    <citation type="submission" date="2019-06" db="EMBL/GenBank/DDBJ databases">
        <title>Whole genome shotgun sequence of Glutamicibacter uratoxydans NBRC 15515.</title>
        <authorList>
            <person name="Hosoyama A."/>
            <person name="Uohara A."/>
            <person name="Ohji S."/>
            <person name="Ichikawa N."/>
        </authorList>
    </citation>
    <scope>NUCLEOTIDE SEQUENCE [LARGE SCALE GENOMIC DNA]</scope>
    <source>
        <strain evidence="2 3">NBRC 15515</strain>
    </source>
</reference>
<comment type="caution">
    <text evidence="2">The sequence shown here is derived from an EMBL/GenBank/DDBJ whole genome shotgun (WGS) entry which is preliminary data.</text>
</comment>
<dbReference type="AlphaFoldDB" id="A0A4Y4DRR1"/>
<evidence type="ECO:0000313" key="3">
    <source>
        <dbReference type="Proteomes" id="UP000316612"/>
    </source>
</evidence>
<dbReference type="RefSeq" id="WP_141362025.1">
    <property type="nucleotide sequence ID" value="NZ_BAAAJL010000001.1"/>
</dbReference>
<sequence>MPTSYLNVDFVLPLIGVGAAGVFLVFGIPMLIHAQIRKAKFNKLSDGYQTHALRSSIRLEKIIGISSLVAVVALCAGSWFGFGTAKSNLQANIEQKYQPSELSLGSYNGSWITADLTLPDGTKFKGVTVDIQDGGEPFIEDVWYHYNPKPAG</sequence>
<proteinExistence type="predicted"/>
<dbReference type="EMBL" id="BJNY01000003">
    <property type="protein sequence ID" value="GED05191.1"/>
    <property type="molecule type" value="Genomic_DNA"/>
</dbReference>
<dbReference type="Proteomes" id="UP000316612">
    <property type="component" value="Unassembled WGS sequence"/>
</dbReference>
<keyword evidence="1" id="KW-0812">Transmembrane</keyword>
<keyword evidence="3" id="KW-1185">Reference proteome</keyword>
<gene>
    <name evidence="2" type="ORF">AUR04nite_07230</name>
</gene>
<evidence type="ECO:0000313" key="2">
    <source>
        <dbReference type="EMBL" id="GED05191.1"/>
    </source>
</evidence>
<feature type="transmembrane region" description="Helical" evidence="1">
    <location>
        <begin position="12"/>
        <end position="32"/>
    </location>
</feature>
<organism evidence="2 3">
    <name type="scientific">Glutamicibacter uratoxydans</name>
    <name type="common">Arthrobacter uratoxydans</name>
    <dbReference type="NCBI Taxonomy" id="43667"/>
    <lineage>
        <taxon>Bacteria</taxon>
        <taxon>Bacillati</taxon>
        <taxon>Actinomycetota</taxon>
        <taxon>Actinomycetes</taxon>
        <taxon>Micrococcales</taxon>
        <taxon>Micrococcaceae</taxon>
        <taxon>Glutamicibacter</taxon>
    </lineage>
</organism>
<keyword evidence="1" id="KW-0472">Membrane</keyword>